<comment type="caution">
    <text evidence="2">The sequence shown here is derived from an EMBL/GenBank/DDBJ whole genome shotgun (WGS) entry which is preliminary data.</text>
</comment>
<gene>
    <name evidence="2" type="ORF">LCGC14_1761590</name>
</gene>
<dbReference type="AlphaFoldDB" id="A0A0F9HN86"/>
<feature type="compositionally biased region" description="Basic and acidic residues" evidence="1">
    <location>
        <begin position="30"/>
        <end position="53"/>
    </location>
</feature>
<sequence>MARPIRMPRPRPVDEPTLLGGLAQVFMEEQDARRRRELEDEDRERRIGREDLQDRATKQRMGVEYHTTLRNVFGMEEVGGNIVPGSVPERPAALEPPSSIGTMARGGGPGVGVRAQLQPRTETEPSLVPERAPSTRTQFQDTGRRRLEPARDPTIVNPELLAPSGTGEFDFSDFETKLGFPAGSLAAGFEQNPVGTLNIIKEASGAGGIPTSVLNSIRGVIETRIRAVEAQIEMEVLSADDEAALRDEIDELTIGLIEAATGGSEFDFDTALDELLKIFPQATEDELTERALRMQRVRRGAAGVSRRIRGQLEPTGR</sequence>
<feature type="region of interest" description="Disordered" evidence="1">
    <location>
        <begin position="119"/>
        <end position="150"/>
    </location>
</feature>
<proteinExistence type="predicted"/>
<organism evidence="2">
    <name type="scientific">marine sediment metagenome</name>
    <dbReference type="NCBI Taxonomy" id="412755"/>
    <lineage>
        <taxon>unclassified sequences</taxon>
        <taxon>metagenomes</taxon>
        <taxon>ecological metagenomes</taxon>
    </lineage>
</organism>
<reference evidence="2" key="1">
    <citation type="journal article" date="2015" name="Nature">
        <title>Complex archaea that bridge the gap between prokaryotes and eukaryotes.</title>
        <authorList>
            <person name="Spang A."/>
            <person name="Saw J.H."/>
            <person name="Jorgensen S.L."/>
            <person name="Zaremba-Niedzwiedzka K."/>
            <person name="Martijn J."/>
            <person name="Lind A.E."/>
            <person name="van Eijk R."/>
            <person name="Schleper C."/>
            <person name="Guy L."/>
            <person name="Ettema T.J."/>
        </authorList>
    </citation>
    <scope>NUCLEOTIDE SEQUENCE</scope>
</reference>
<evidence type="ECO:0000256" key="1">
    <source>
        <dbReference type="SAM" id="MobiDB-lite"/>
    </source>
</evidence>
<evidence type="ECO:0000313" key="2">
    <source>
        <dbReference type="EMBL" id="KKM04702.1"/>
    </source>
</evidence>
<accession>A0A0F9HN86</accession>
<name>A0A0F9HN86_9ZZZZ</name>
<feature type="region of interest" description="Disordered" evidence="1">
    <location>
        <begin position="1"/>
        <end position="53"/>
    </location>
</feature>
<protein>
    <submittedName>
        <fullName evidence="2">Uncharacterized protein</fullName>
    </submittedName>
</protein>
<dbReference type="EMBL" id="LAZR01016396">
    <property type="protein sequence ID" value="KKM04702.1"/>
    <property type="molecule type" value="Genomic_DNA"/>
</dbReference>